<reference evidence="1" key="1">
    <citation type="submission" date="2020-06" db="EMBL/GenBank/DDBJ databases">
        <authorList>
            <person name="Li T."/>
            <person name="Hu X."/>
            <person name="Zhang T."/>
            <person name="Song X."/>
            <person name="Zhang H."/>
            <person name="Dai N."/>
            <person name="Sheng W."/>
            <person name="Hou X."/>
            <person name="Wei L."/>
        </authorList>
    </citation>
    <scope>NUCLEOTIDE SEQUENCE</scope>
    <source>
        <strain evidence="1">G02</strain>
        <tissue evidence="1">Leaf</tissue>
    </source>
</reference>
<dbReference type="InterPro" id="IPR036291">
    <property type="entry name" value="NAD(P)-bd_dom_sf"/>
</dbReference>
<protein>
    <submittedName>
        <fullName evidence="1">Cinnamoyl-CoA reductase 1</fullName>
    </submittedName>
</protein>
<proteinExistence type="predicted"/>
<organism evidence="1">
    <name type="scientific">Sesamum radiatum</name>
    <name type="common">Black benniseed</name>
    <dbReference type="NCBI Taxonomy" id="300843"/>
    <lineage>
        <taxon>Eukaryota</taxon>
        <taxon>Viridiplantae</taxon>
        <taxon>Streptophyta</taxon>
        <taxon>Embryophyta</taxon>
        <taxon>Tracheophyta</taxon>
        <taxon>Spermatophyta</taxon>
        <taxon>Magnoliopsida</taxon>
        <taxon>eudicotyledons</taxon>
        <taxon>Gunneridae</taxon>
        <taxon>Pentapetalae</taxon>
        <taxon>asterids</taxon>
        <taxon>lamiids</taxon>
        <taxon>Lamiales</taxon>
        <taxon>Pedaliaceae</taxon>
        <taxon>Sesamum</taxon>
    </lineage>
</organism>
<dbReference type="AlphaFoldDB" id="A0AAW2U8W6"/>
<evidence type="ECO:0000313" key="1">
    <source>
        <dbReference type="EMBL" id="KAL0413695.1"/>
    </source>
</evidence>
<dbReference type="Gene3D" id="3.40.50.720">
    <property type="entry name" value="NAD(P)-binding Rossmann-like Domain"/>
    <property type="match status" value="1"/>
</dbReference>
<sequence length="108" mass="11983">MPGGAFLYVDVRDVADAHILAFENPSATDRYCVVAKTLYAFEALDILRHLYPTLNIPEGSEENTSGTPPYQVSNEKAKSLGVSFIPLQQSLKDTVESFKERNLISFTL</sequence>
<dbReference type="SUPFAM" id="SSF51735">
    <property type="entry name" value="NAD(P)-binding Rossmann-fold domains"/>
    <property type="match status" value="1"/>
</dbReference>
<comment type="caution">
    <text evidence="1">The sequence shown here is derived from an EMBL/GenBank/DDBJ whole genome shotgun (WGS) entry which is preliminary data.</text>
</comment>
<accession>A0AAW2U8W6</accession>
<name>A0AAW2U8W6_SESRA</name>
<gene>
    <name evidence="1" type="ORF">Sradi_1571200</name>
</gene>
<dbReference type="EMBL" id="JACGWJ010000006">
    <property type="protein sequence ID" value="KAL0413695.1"/>
    <property type="molecule type" value="Genomic_DNA"/>
</dbReference>
<reference evidence="1" key="2">
    <citation type="journal article" date="2024" name="Plant">
        <title>Genomic evolution and insights into agronomic trait innovations of Sesamum species.</title>
        <authorList>
            <person name="Miao H."/>
            <person name="Wang L."/>
            <person name="Qu L."/>
            <person name="Liu H."/>
            <person name="Sun Y."/>
            <person name="Le M."/>
            <person name="Wang Q."/>
            <person name="Wei S."/>
            <person name="Zheng Y."/>
            <person name="Lin W."/>
            <person name="Duan Y."/>
            <person name="Cao H."/>
            <person name="Xiong S."/>
            <person name="Wang X."/>
            <person name="Wei L."/>
            <person name="Li C."/>
            <person name="Ma Q."/>
            <person name="Ju M."/>
            <person name="Zhao R."/>
            <person name="Li G."/>
            <person name="Mu C."/>
            <person name="Tian Q."/>
            <person name="Mei H."/>
            <person name="Zhang T."/>
            <person name="Gao T."/>
            <person name="Zhang H."/>
        </authorList>
    </citation>
    <scope>NUCLEOTIDE SEQUENCE</scope>
    <source>
        <strain evidence="1">G02</strain>
    </source>
</reference>